<reference evidence="1 2" key="2">
    <citation type="journal article" date="2016" name="Microb. Ecol.">
        <title>Genome Characteristics of a Novel Type I Methanotroph (Sn10-6) Isolated from a Flooded Indian Rice Field.</title>
        <authorList>
            <person name="Rahalkar M.C."/>
            <person name="Pandit P.S."/>
            <person name="Dhakephalkar P.K."/>
            <person name="Pore S."/>
            <person name="Arora P."/>
            <person name="Kapse N."/>
        </authorList>
    </citation>
    <scope>NUCLEOTIDE SEQUENCE [LARGE SCALE GENOMIC DNA]</scope>
    <source>
        <strain evidence="1 2">Sn10-6</strain>
    </source>
</reference>
<sequence>MDISKHPQQTRAIAPIVCVQQRENQLRYSVLSSSGWQALNELTQAHTGLLAKVILLLPTEYCSFKHCRFPLHLIAENELAEALQLDIAKWSPWGQQSDYVFQAQVQGDDWLVYTWVWDRENAYTLRQQLSYCTHVMPEPAWYAAQLNALPALLIGQSAHAFYYALVTASGWISQFAEVKDASQAQRYWHGWGTPEIKHCWLTQEGLNTWQPEAIDTHPLPSQGLPHSRVLNRFRLPGIKDWSDPMSYRELLSVLVVTLMLWLLSDAAVLQYRQQQTQTELQTIKQSSEQILTLKQQVKQRRQLFQYVQQLKHQQQSPEYLLAELTDKIPDAIWLESLQFQGDELDLTGRGKKIVALLPTLQQIKGVADVQLLNDIHPDAVTGEEQFQIKLLLQKP</sequence>
<dbReference type="AlphaFoldDB" id="A0A0F3ILR7"/>
<comment type="caution">
    <text evidence="1">The sequence shown here is derived from an EMBL/GenBank/DDBJ whole genome shotgun (WGS) entry which is preliminary data.</text>
</comment>
<reference evidence="2" key="1">
    <citation type="submission" date="2015-03" db="EMBL/GenBank/DDBJ databases">
        <title>Draft genome sequence of a novel methanotroph (Sn10-6) isolated from flooded ricefield rhizosphere in India.</title>
        <authorList>
            <person name="Pandit P.S."/>
            <person name="Pore S.D."/>
            <person name="Arora P."/>
            <person name="Kapse N.G."/>
            <person name="Dhakephalkar P.K."/>
            <person name="Rahalkar M.C."/>
        </authorList>
    </citation>
    <scope>NUCLEOTIDE SEQUENCE [LARGE SCALE GENOMIC DNA]</scope>
    <source>
        <strain evidence="2">Sn10-6</strain>
    </source>
</reference>
<accession>A0A0F3ILR7</accession>
<dbReference type="PANTHER" id="PTHR40278:SF1">
    <property type="entry name" value="DNA UTILIZATION PROTEIN HOFN"/>
    <property type="match status" value="1"/>
</dbReference>
<dbReference type="Proteomes" id="UP000033684">
    <property type="component" value="Unassembled WGS sequence"/>
</dbReference>
<evidence type="ECO:0008006" key="3">
    <source>
        <dbReference type="Google" id="ProtNLM"/>
    </source>
</evidence>
<gene>
    <name evidence="1" type="ORF">VZ94_03225</name>
</gene>
<keyword evidence="2" id="KW-1185">Reference proteome</keyword>
<dbReference type="Pfam" id="PF05137">
    <property type="entry name" value="PilN"/>
    <property type="match status" value="1"/>
</dbReference>
<organism evidence="1 2">
    <name type="scientific">Methylocucumis oryzae</name>
    <dbReference type="NCBI Taxonomy" id="1632867"/>
    <lineage>
        <taxon>Bacteria</taxon>
        <taxon>Pseudomonadati</taxon>
        <taxon>Pseudomonadota</taxon>
        <taxon>Gammaproteobacteria</taxon>
        <taxon>Methylococcales</taxon>
        <taxon>Methylococcaceae</taxon>
        <taxon>Methylocucumis</taxon>
    </lineage>
</organism>
<dbReference type="InterPro" id="IPR052534">
    <property type="entry name" value="Extracell_DNA_Util/SecSys_Comp"/>
</dbReference>
<dbReference type="PANTHER" id="PTHR40278">
    <property type="entry name" value="DNA UTILIZATION PROTEIN HOFN"/>
    <property type="match status" value="1"/>
</dbReference>
<name>A0A0F3ILR7_9GAMM</name>
<dbReference type="EMBL" id="LAJX01000024">
    <property type="protein sequence ID" value="KJV07666.1"/>
    <property type="molecule type" value="Genomic_DNA"/>
</dbReference>
<dbReference type="InterPro" id="IPR007813">
    <property type="entry name" value="PilN"/>
</dbReference>
<proteinExistence type="predicted"/>
<evidence type="ECO:0000313" key="2">
    <source>
        <dbReference type="Proteomes" id="UP000033684"/>
    </source>
</evidence>
<evidence type="ECO:0000313" key="1">
    <source>
        <dbReference type="EMBL" id="KJV07666.1"/>
    </source>
</evidence>
<protein>
    <recommendedName>
        <fullName evidence="3">GspL cytoplasmic actin-ATPase-like domain-containing protein</fullName>
    </recommendedName>
</protein>